<proteinExistence type="predicted"/>
<gene>
    <name evidence="2" type="ORF">EYF80_004760</name>
</gene>
<evidence type="ECO:0000256" key="1">
    <source>
        <dbReference type="SAM" id="MobiDB-lite"/>
    </source>
</evidence>
<sequence length="78" mass="8485">MHRSHCRGLQRLVGRPGLPRGPKARRVLPQRARGAEERGSEVYSINRSCNRHAVTQAPARGRQSAGNAAVQGSEDIST</sequence>
<dbReference type="EMBL" id="SRLO01000023">
    <property type="protein sequence ID" value="TNN85106.1"/>
    <property type="molecule type" value="Genomic_DNA"/>
</dbReference>
<protein>
    <submittedName>
        <fullName evidence="2">Uncharacterized protein</fullName>
    </submittedName>
</protein>
<keyword evidence="3" id="KW-1185">Reference proteome</keyword>
<dbReference type="AlphaFoldDB" id="A0A4Z2J4J5"/>
<comment type="caution">
    <text evidence="2">The sequence shown here is derived from an EMBL/GenBank/DDBJ whole genome shotgun (WGS) entry which is preliminary data.</text>
</comment>
<feature type="region of interest" description="Disordered" evidence="1">
    <location>
        <begin position="1"/>
        <end position="78"/>
    </location>
</feature>
<dbReference type="Proteomes" id="UP000314294">
    <property type="component" value="Unassembled WGS sequence"/>
</dbReference>
<evidence type="ECO:0000313" key="3">
    <source>
        <dbReference type="Proteomes" id="UP000314294"/>
    </source>
</evidence>
<evidence type="ECO:0000313" key="2">
    <source>
        <dbReference type="EMBL" id="TNN85106.1"/>
    </source>
</evidence>
<name>A0A4Z2J4J5_9TELE</name>
<reference evidence="2 3" key="1">
    <citation type="submission" date="2019-03" db="EMBL/GenBank/DDBJ databases">
        <title>First draft genome of Liparis tanakae, snailfish: a comprehensive survey of snailfish specific genes.</title>
        <authorList>
            <person name="Kim W."/>
            <person name="Song I."/>
            <person name="Jeong J.-H."/>
            <person name="Kim D."/>
            <person name="Kim S."/>
            <person name="Ryu S."/>
            <person name="Song J.Y."/>
            <person name="Lee S.K."/>
        </authorList>
    </citation>
    <scope>NUCLEOTIDE SEQUENCE [LARGE SCALE GENOMIC DNA]</scope>
    <source>
        <tissue evidence="2">Muscle</tissue>
    </source>
</reference>
<accession>A0A4Z2J4J5</accession>
<organism evidence="2 3">
    <name type="scientific">Liparis tanakae</name>
    <name type="common">Tanaka's snailfish</name>
    <dbReference type="NCBI Taxonomy" id="230148"/>
    <lineage>
        <taxon>Eukaryota</taxon>
        <taxon>Metazoa</taxon>
        <taxon>Chordata</taxon>
        <taxon>Craniata</taxon>
        <taxon>Vertebrata</taxon>
        <taxon>Euteleostomi</taxon>
        <taxon>Actinopterygii</taxon>
        <taxon>Neopterygii</taxon>
        <taxon>Teleostei</taxon>
        <taxon>Neoteleostei</taxon>
        <taxon>Acanthomorphata</taxon>
        <taxon>Eupercaria</taxon>
        <taxon>Perciformes</taxon>
        <taxon>Cottioidei</taxon>
        <taxon>Cottales</taxon>
        <taxon>Liparidae</taxon>
        <taxon>Liparis</taxon>
    </lineage>
</organism>